<dbReference type="EMBL" id="CALNXI010000476">
    <property type="protein sequence ID" value="CAH3027864.1"/>
    <property type="molecule type" value="Genomic_DNA"/>
</dbReference>
<sequence>VEIAKRISVFGATGGQGGGVVSALLKAIKRGENYAVRALTRNPDGAKGQGLKSKGCEVVKCDLDDKESVEKAIHGFYGVFLVTNYWEHFSKEKEIEQGKRVIDVCEALGVNHLIYSGLEHVKKVIGIECAHFDSKGIVEEYLHTKKPKDKLNFTIVRFPGYFDNFMTRPRRLDENTFVYDIPMEGAPVDAIDVKQGGECVYGILKDPDCFRFKTIGLSADQLTIQQYCDILSEHLSPKTFQDSKITLDQFRALGFPGAVELGNMFEYYKRGNPDCDIELTKKLNPDLQGFEAWVKANKEMLENNFNSLNIES</sequence>
<evidence type="ECO:0000256" key="2">
    <source>
        <dbReference type="ARBA" id="ARBA00022857"/>
    </source>
</evidence>
<evidence type="ECO:0000259" key="4">
    <source>
        <dbReference type="Pfam" id="PF05368"/>
    </source>
</evidence>
<accession>A0ABN8MDV3</accession>
<evidence type="ECO:0000256" key="1">
    <source>
        <dbReference type="ARBA" id="ARBA00006328"/>
    </source>
</evidence>
<name>A0ABN8MDV3_9CNID</name>
<protein>
    <recommendedName>
        <fullName evidence="3">NmrA-like family domain-containing protein 1</fullName>
    </recommendedName>
</protein>
<dbReference type="Proteomes" id="UP001159427">
    <property type="component" value="Unassembled WGS sequence"/>
</dbReference>
<keyword evidence="2" id="KW-0521">NADP</keyword>
<dbReference type="CDD" id="cd05251">
    <property type="entry name" value="NmrA_like_SDR_a"/>
    <property type="match status" value="1"/>
</dbReference>
<gene>
    <name evidence="5" type="ORF">PEVE_00032581</name>
</gene>
<feature type="domain" description="NmrA-like" evidence="4">
    <location>
        <begin position="5"/>
        <end position="281"/>
    </location>
</feature>
<dbReference type="PANTHER" id="PTHR42748">
    <property type="entry name" value="NITROGEN METABOLITE REPRESSION PROTEIN NMRA FAMILY MEMBER"/>
    <property type="match status" value="1"/>
</dbReference>
<dbReference type="InterPro" id="IPR051164">
    <property type="entry name" value="NmrA-like_oxidored"/>
</dbReference>
<dbReference type="Gene3D" id="3.40.50.720">
    <property type="entry name" value="NAD(P)-binding Rossmann-like Domain"/>
    <property type="match status" value="1"/>
</dbReference>
<comment type="similarity">
    <text evidence="1">Belongs to the NmrA-type oxidoreductase family.</text>
</comment>
<dbReference type="Gene3D" id="3.90.25.10">
    <property type="entry name" value="UDP-galactose 4-epimerase, domain 1"/>
    <property type="match status" value="1"/>
</dbReference>
<keyword evidence="6" id="KW-1185">Reference proteome</keyword>
<dbReference type="InterPro" id="IPR008030">
    <property type="entry name" value="NmrA-like"/>
</dbReference>
<evidence type="ECO:0000256" key="3">
    <source>
        <dbReference type="ARBA" id="ARBA00040296"/>
    </source>
</evidence>
<organism evidence="5 6">
    <name type="scientific">Porites evermanni</name>
    <dbReference type="NCBI Taxonomy" id="104178"/>
    <lineage>
        <taxon>Eukaryota</taxon>
        <taxon>Metazoa</taxon>
        <taxon>Cnidaria</taxon>
        <taxon>Anthozoa</taxon>
        <taxon>Hexacorallia</taxon>
        <taxon>Scleractinia</taxon>
        <taxon>Fungiina</taxon>
        <taxon>Poritidae</taxon>
        <taxon>Porites</taxon>
    </lineage>
</organism>
<evidence type="ECO:0000313" key="5">
    <source>
        <dbReference type="EMBL" id="CAH3027864.1"/>
    </source>
</evidence>
<evidence type="ECO:0000313" key="6">
    <source>
        <dbReference type="Proteomes" id="UP001159427"/>
    </source>
</evidence>
<dbReference type="PANTHER" id="PTHR42748:SF7">
    <property type="entry name" value="NMRA LIKE REDOX SENSOR 1-RELATED"/>
    <property type="match status" value="1"/>
</dbReference>
<feature type="non-terminal residue" evidence="5">
    <location>
        <position position="1"/>
    </location>
</feature>
<proteinExistence type="inferred from homology"/>
<dbReference type="Pfam" id="PF05368">
    <property type="entry name" value="NmrA"/>
    <property type="match status" value="1"/>
</dbReference>
<reference evidence="5 6" key="1">
    <citation type="submission" date="2022-05" db="EMBL/GenBank/DDBJ databases">
        <authorList>
            <consortium name="Genoscope - CEA"/>
            <person name="William W."/>
        </authorList>
    </citation>
    <scope>NUCLEOTIDE SEQUENCE [LARGE SCALE GENOMIC DNA]</scope>
</reference>
<comment type="caution">
    <text evidence="5">The sequence shown here is derived from an EMBL/GenBank/DDBJ whole genome shotgun (WGS) entry which is preliminary data.</text>
</comment>
<dbReference type="SUPFAM" id="SSF51735">
    <property type="entry name" value="NAD(P)-binding Rossmann-fold domains"/>
    <property type="match status" value="1"/>
</dbReference>
<dbReference type="InterPro" id="IPR036291">
    <property type="entry name" value="NAD(P)-bd_dom_sf"/>
</dbReference>